<dbReference type="Proteomes" id="UP000190744">
    <property type="component" value="Unassembled WGS sequence"/>
</dbReference>
<accession>A0A1S9RQX1</accession>
<evidence type="ECO:0000313" key="3">
    <source>
        <dbReference type="Proteomes" id="UP000190744"/>
    </source>
</evidence>
<reference evidence="3" key="1">
    <citation type="submission" date="2015-09" db="EMBL/GenBank/DDBJ databases">
        <authorList>
            <person name="Fill T.P."/>
            <person name="Baretta J.F."/>
            <person name="de Almeida L.G."/>
            <person name="Rocha M."/>
            <person name="de Souza D.H."/>
            <person name="Malavazi I."/>
            <person name="Cerdeira L.T."/>
            <person name="Hong H."/>
            <person name="Samborskyy M."/>
            <person name="de Vasconcelos A.T."/>
            <person name="Leadlay P."/>
            <person name="Rodrigues-Filho E."/>
        </authorList>
    </citation>
    <scope>NUCLEOTIDE SEQUENCE [LARGE SCALE GENOMIC DNA]</scope>
    <source>
        <strain evidence="3">LaBioMMi 136</strain>
    </source>
</reference>
<sequence length="361" mass="41023">MRSTGKGKDRGKKPSRGRAAGKGKMSSSSIEGGRFKRPEERVVTWQHDGSRIDDPAYLPAQWDPNEYDLNENDIVGNIERCHLRIQENILPNMFQARLEDLLKNDPQEQMANVQAIIAAYLDGPLVWKRGTVTFWSYGKMVWGPGKFDWQTFNSVNQEHRGHRSFWVEECNPSSGTLYTSWKEPPGGTNYQHNMRMRIRIPGIADPFVTRVWDFLDDTGASSTGVFQCDIQELENAAQVQIQASGHERVATANGKVCVPAYHLQARLLANNDSMLLIPWTDIKVWVMPGQPTAKFRRLSGIWPRHLLYFADVPDNEGNLYLSDNKGELLVNLPDVNVTQAIPPRWDVLEPMSDDDNMDLMI</sequence>
<evidence type="ECO:0000313" key="2">
    <source>
        <dbReference type="EMBL" id="OOQ87776.1"/>
    </source>
</evidence>
<evidence type="ECO:0000256" key="1">
    <source>
        <dbReference type="SAM" id="MobiDB-lite"/>
    </source>
</evidence>
<feature type="compositionally biased region" description="Basic residues" evidence="1">
    <location>
        <begin position="9"/>
        <end position="21"/>
    </location>
</feature>
<proteinExistence type="predicted"/>
<name>A0A1S9RQX1_PENBI</name>
<protein>
    <submittedName>
        <fullName evidence="2">Uncharacterized protein</fullName>
    </submittedName>
</protein>
<organism evidence="2 3">
    <name type="scientific">Penicillium brasilianum</name>
    <dbReference type="NCBI Taxonomy" id="104259"/>
    <lineage>
        <taxon>Eukaryota</taxon>
        <taxon>Fungi</taxon>
        <taxon>Dikarya</taxon>
        <taxon>Ascomycota</taxon>
        <taxon>Pezizomycotina</taxon>
        <taxon>Eurotiomycetes</taxon>
        <taxon>Eurotiomycetidae</taxon>
        <taxon>Eurotiales</taxon>
        <taxon>Aspergillaceae</taxon>
        <taxon>Penicillium</taxon>
    </lineage>
</organism>
<dbReference type="EMBL" id="LJBN01000123">
    <property type="protein sequence ID" value="OOQ87776.1"/>
    <property type="molecule type" value="Genomic_DNA"/>
</dbReference>
<feature type="region of interest" description="Disordered" evidence="1">
    <location>
        <begin position="1"/>
        <end position="39"/>
    </location>
</feature>
<dbReference type="AlphaFoldDB" id="A0A1S9RQX1"/>
<gene>
    <name evidence="2" type="ORF">PEBR_16467</name>
</gene>
<comment type="caution">
    <text evidence="2">The sequence shown here is derived from an EMBL/GenBank/DDBJ whole genome shotgun (WGS) entry which is preliminary data.</text>
</comment>